<proteinExistence type="predicted"/>
<gene>
    <name evidence="1" type="ORF">VMF7928_01148</name>
</gene>
<name>A0ABM9A1B0_9VIBR</name>
<dbReference type="RefSeq" id="WP_237360505.1">
    <property type="nucleotide sequence ID" value="NZ_CAKLDM010000001.1"/>
</dbReference>
<organism evidence="1 2">
    <name type="scientific">Vibrio marisflavi CECT 7928</name>
    <dbReference type="NCBI Taxonomy" id="634439"/>
    <lineage>
        <taxon>Bacteria</taxon>
        <taxon>Pseudomonadati</taxon>
        <taxon>Pseudomonadota</taxon>
        <taxon>Gammaproteobacteria</taxon>
        <taxon>Vibrionales</taxon>
        <taxon>Vibrionaceae</taxon>
        <taxon>Vibrio</taxon>
    </lineage>
</organism>
<dbReference type="Proteomes" id="UP000838748">
    <property type="component" value="Unassembled WGS sequence"/>
</dbReference>
<evidence type="ECO:0000313" key="2">
    <source>
        <dbReference type="Proteomes" id="UP000838748"/>
    </source>
</evidence>
<dbReference type="EMBL" id="CAKLDM010000001">
    <property type="protein sequence ID" value="CAH0537515.1"/>
    <property type="molecule type" value="Genomic_DNA"/>
</dbReference>
<accession>A0ABM9A1B0</accession>
<protein>
    <submittedName>
        <fullName evidence="1">Uncharacterized protein</fullName>
    </submittedName>
</protein>
<reference evidence="1" key="1">
    <citation type="submission" date="2021-11" db="EMBL/GenBank/DDBJ databases">
        <authorList>
            <person name="Rodrigo-Torres L."/>
            <person name="Arahal R. D."/>
            <person name="Lucena T."/>
        </authorList>
    </citation>
    <scope>NUCLEOTIDE SEQUENCE</scope>
    <source>
        <strain evidence="1">CECT 7928</strain>
    </source>
</reference>
<evidence type="ECO:0000313" key="1">
    <source>
        <dbReference type="EMBL" id="CAH0537515.1"/>
    </source>
</evidence>
<sequence>MYYKIKSIHDIRTDEIDDIVHPRYIDRYCFKYGIKPTFELLRGQDVLVIRSVSLQDRAVFSNGDASNSLPLLLRQTLRTHSRRISSSYVPSVIVETIE</sequence>
<comment type="caution">
    <text evidence="1">The sequence shown here is derived from an EMBL/GenBank/DDBJ whole genome shotgun (WGS) entry which is preliminary data.</text>
</comment>
<keyword evidence="2" id="KW-1185">Reference proteome</keyword>